<organism evidence="2 3">
    <name type="scientific">Prunus persica</name>
    <name type="common">Peach</name>
    <name type="synonym">Amygdalus persica</name>
    <dbReference type="NCBI Taxonomy" id="3760"/>
    <lineage>
        <taxon>Eukaryota</taxon>
        <taxon>Viridiplantae</taxon>
        <taxon>Streptophyta</taxon>
        <taxon>Embryophyta</taxon>
        <taxon>Tracheophyta</taxon>
        <taxon>Spermatophyta</taxon>
        <taxon>Magnoliopsida</taxon>
        <taxon>eudicotyledons</taxon>
        <taxon>Gunneridae</taxon>
        <taxon>Pentapetalae</taxon>
        <taxon>rosids</taxon>
        <taxon>fabids</taxon>
        <taxon>Rosales</taxon>
        <taxon>Rosaceae</taxon>
        <taxon>Amygdaloideae</taxon>
        <taxon>Amygdaleae</taxon>
        <taxon>Prunus</taxon>
    </lineage>
</organism>
<evidence type="ECO:0000313" key="2">
    <source>
        <dbReference type="EMBL" id="ONI20267.1"/>
    </source>
</evidence>
<keyword evidence="3" id="KW-1185">Reference proteome</keyword>
<dbReference type="AlphaFoldDB" id="A0A251Q909"/>
<protein>
    <submittedName>
        <fullName evidence="2">Uncharacterized protein</fullName>
    </submittedName>
</protein>
<dbReference type="Proteomes" id="UP000006882">
    <property type="component" value="Chromosome G2"/>
</dbReference>
<accession>A0A251Q909</accession>
<evidence type="ECO:0000256" key="1">
    <source>
        <dbReference type="SAM" id="Phobius"/>
    </source>
</evidence>
<gene>
    <name evidence="2" type="ORF">PRUPE_2G005400</name>
</gene>
<dbReference type="EMBL" id="CM007652">
    <property type="protein sequence ID" value="ONI20267.1"/>
    <property type="molecule type" value="Genomic_DNA"/>
</dbReference>
<name>A0A251Q909_PRUPE</name>
<evidence type="ECO:0000313" key="3">
    <source>
        <dbReference type="Proteomes" id="UP000006882"/>
    </source>
</evidence>
<feature type="transmembrane region" description="Helical" evidence="1">
    <location>
        <begin position="33"/>
        <end position="53"/>
    </location>
</feature>
<dbReference type="Gramene" id="ONI20267">
    <property type="protein sequence ID" value="ONI20267"/>
    <property type="gene ID" value="PRUPE_2G005400"/>
</dbReference>
<keyword evidence="1" id="KW-0812">Transmembrane</keyword>
<reference evidence="2 3" key="1">
    <citation type="journal article" date="2013" name="Nat. Genet.">
        <title>The high-quality draft genome of peach (Prunus persica) identifies unique patterns of genetic diversity, domestication and genome evolution.</title>
        <authorList>
            <consortium name="International Peach Genome Initiative"/>
            <person name="Verde I."/>
            <person name="Abbott A.G."/>
            <person name="Scalabrin S."/>
            <person name="Jung S."/>
            <person name="Shu S."/>
            <person name="Marroni F."/>
            <person name="Zhebentyayeva T."/>
            <person name="Dettori M.T."/>
            <person name="Grimwood J."/>
            <person name="Cattonaro F."/>
            <person name="Zuccolo A."/>
            <person name="Rossini L."/>
            <person name="Jenkins J."/>
            <person name="Vendramin E."/>
            <person name="Meisel L.A."/>
            <person name="Decroocq V."/>
            <person name="Sosinski B."/>
            <person name="Prochnik S."/>
            <person name="Mitros T."/>
            <person name="Policriti A."/>
            <person name="Cipriani G."/>
            <person name="Dondini L."/>
            <person name="Ficklin S."/>
            <person name="Goodstein D.M."/>
            <person name="Xuan P."/>
            <person name="Del Fabbro C."/>
            <person name="Aramini V."/>
            <person name="Copetti D."/>
            <person name="Gonzalez S."/>
            <person name="Horner D.S."/>
            <person name="Falchi R."/>
            <person name="Lucas S."/>
            <person name="Mica E."/>
            <person name="Maldonado J."/>
            <person name="Lazzari B."/>
            <person name="Bielenberg D."/>
            <person name="Pirona R."/>
            <person name="Miculan M."/>
            <person name="Barakat A."/>
            <person name="Testolin R."/>
            <person name="Stella A."/>
            <person name="Tartarini S."/>
            <person name="Tonutti P."/>
            <person name="Arus P."/>
            <person name="Orellana A."/>
            <person name="Wells C."/>
            <person name="Main D."/>
            <person name="Vizzotto G."/>
            <person name="Silva H."/>
            <person name="Salamini F."/>
            <person name="Schmutz J."/>
            <person name="Morgante M."/>
            <person name="Rokhsar D.S."/>
        </authorList>
    </citation>
    <scope>NUCLEOTIDE SEQUENCE [LARGE SCALE GENOMIC DNA]</scope>
    <source>
        <strain evidence="3">cv. Nemared</strain>
    </source>
</reference>
<keyword evidence="1" id="KW-0472">Membrane</keyword>
<proteinExistence type="predicted"/>
<sequence length="57" mass="6675">MELKWVVGIWCRLFKHSIEELDLRGESYVEAEWIAYIGAFRGVLIISWCNNLVCVKS</sequence>
<keyword evidence="1" id="KW-1133">Transmembrane helix</keyword>